<comment type="caution">
    <text evidence="1">The sequence shown here is derived from an EMBL/GenBank/DDBJ whole genome shotgun (WGS) entry which is preliminary data.</text>
</comment>
<sequence length="122" mass="13157">MTSRPSGPIVLAAVRELMSETGAPDVPVIAPFRVTGVTIHLRTFTAERLAALLMFRRNNPHDPVQYFCRLIAASVVDAAGTEMFSPTEAADLEPAVATSILTEVIKRNRMDQCSSGRQSDAG</sequence>
<name>A0ABS5C0T2_9BACT</name>
<evidence type="ECO:0000313" key="1">
    <source>
        <dbReference type="EMBL" id="MBP3959586.1"/>
    </source>
</evidence>
<reference evidence="1 2" key="1">
    <citation type="submission" date="2021-04" db="EMBL/GenBank/DDBJ databases">
        <authorList>
            <person name="Ivanova A."/>
        </authorList>
    </citation>
    <scope>NUCLEOTIDE SEQUENCE [LARGE SCALE GENOMIC DNA]</scope>
    <source>
        <strain evidence="1 2">G18</strain>
    </source>
</reference>
<organism evidence="1 2">
    <name type="scientific">Gemmata palustris</name>
    <dbReference type="NCBI Taxonomy" id="2822762"/>
    <lineage>
        <taxon>Bacteria</taxon>
        <taxon>Pseudomonadati</taxon>
        <taxon>Planctomycetota</taxon>
        <taxon>Planctomycetia</taxon>
        <taxon>Gemmatales</taxon>
        <taxon>Gemmataceae</taxon>
        <taxon>Gemmata</taxon>
    </lineage>
</organism>
<evidence type="ECO:0000313" key="2">
    <source>
        <dbReference type="Proteomes" id="UP000676565"/>
    </source>
</evidence>
<gene>
    <name evidence="1" type="ORF">J8F10_30445</name>
</gene>
<proteinExistence type="predicted"/>
<keyword evidence="2" id="KW-1185">Reference proteome</keyword>
<protein>
    <submittedName>
        <fullName evidence="1">Uncharacterized protein</fullName>
    </submittedName>
</protein>
<accession>A0ABS5C0T2</accession>
<dbReference type="RefSeq" id="WP_210660291.1">
    <property type="nucleotide sequence ID" value="NZ_JAGKQQ010000001.1"/>
</dbReference>
<dbReference type="Proteomes" id="UP000676565">
    <property type="component" value="Unassembled WGS sequence"/>
</dbReference>
<dbReference type="EMBL" id="JAGKQQ010000001">
    <property type="protein sequence ID" value="MBP3959586.1"/>
    <property type="molecule type" value="Genomic_DNA"/>
</dbReference>